<feature type="region of interest" description="Disordered" evidence="1">
    <location>
        <begin position="55"/>
        <end position="87"/>
    </location>
</feature>
<organism evidence="2 3">
    <name type="scientific">Stylosanthes scabra</name>
    <dbReference type="NCBI Taxonomy" id="79078"/>
    <lineage>
        <taxon>Eukaryota</taxon>
        <taxon>Viridiplantae</taxon>
        <taxon>Streptophyta</taxon>
        <taxon>Embryophyta</taxon>
        <taxon>Tracheophyta</taxon>
        <taxon>Spermatophyta</taxon>
        <taxon>Magnoliopsida</taxon>
        <taxon>eudicotyledons</taxon>
        <taxon>Gunneridae</taxon>
        <taxon>Pentapetalae</taxon>
        <taxon>rosids</taxon>
        <taxon>fabids</taxon>
        <taxon>Fabales</taxon>
        <taxon>Fabaceae</taxon>
        <taxon>Papilionoideae</taxon>
        <taxon>50 kb inversion clade</taxon>
        <taxon>dalbergioids sensu lato</taxon>
        <taxon>Dalbergieae</taxon>
        <taxon>Pterocarpus clade</taxon>
        <taxon>Stylosanthes</taxon>
    </lineage>
</organism>
<dbReference type="Proteomes" id="UP001341840">
    <property type="component" value="Unassembled WGS sequence"/>
</dbReference>
<evidence type="ECO:0000313" key="3">
    <source>
        <dbReference type="Proteomes" id="UP001341840"/>
    </source>
</evidence>
<comment type="caution">
    <text evidence="2">The sequence shown here is derived from an EMBL/GenBank/DDBJ whole genome shotgun (WGS) entry which is preliminary data.</text>
</comment>
<evidence type="ECO:0000256" key="1">
    <source>
        <dbReference type="SAM" id="MobiDB-lite"/>
    </source>
</evidence>
<keyword evidence="3" id="KW-1185">Reference proteome</keyword>
<name>A0ABU6T7V0_9FABA</name>
<sequence>MQKQETKGVFSKTQEYKEKCNKRNSTCGASTNDGTVTGILKTAPTTLSFEKRAKATTLSATSNERETKRHAANRLTRKQPEENNKAGAIHIAVGNSLKLLGNRMHNIHFPSGDNVTDRPNKA</sequence>
<gene>
    <name evidence="2" type="ORF">PIB30_018620</name>
</gene>
<dbReference type="EMBL" id="JASCZI010090677">
    <property type="protein sequence ID" value="MED6144772.1"/>
    <property type="molecule type" value="Genomic_DNA"/>
</dbReference>
<evidence type="ECO:0000313" key="2">
    <source>
        <dbReference type="EMBL" id="MED6144772.1"/>
    </source>
</evidence>
<proteinExistence type="predicted"/>
<protein>
    <submittedName>
        <fullName evidence="2">Uncharacterized protein</fullName>
    </submittedName>
</protein>
<accession>A0ABU6T7V0</accession>
<reference evidence="2 3" key="1">
    <citation type="journal article" date="2023" name="Plants (Basel)">
        <title>Bridging the Gap: Combining Genomics and Transcriptomics Approaches to Understand Stylosanthes scabra, an Orphan Legume from the Brazilian Caatinga.</title>
        <authorList>
            <person name="Ferreira-Neto J.R.C."/>
            <person name="da Silva M.D."/>
            <person name="Binneck E."/>
            <person name="de Melo N.F."/>
            <person name="da Silva R.H."/>
            <person name="de Melo A.L.T.M."/>
            <person name="Pandolfi V."/>
            <person name="Bustamante F.O."/>
            <person name="Brasileiro-Vidal A.C."/>
            <person name="Benko-Iseppon A.M."/>
        </authorList>
    </citation>
    <scope>NUCLEOTIDE SEQUENCE [LARGE SCALE GENOMIC DNA]</scope>
    <source>
        <tissue evidence="2">Leaves</tissue>
    </source>
</reference>